<reference evidence="2" key="1">
    <citation type="journal article" date="2019" name="Int. J. Syst. Evol. Microbiol.">
        <title>The Global Catalogue of Microorganisms (GCM) 10K type strain sequencing project: providing services to taxonomists for standard genome sequencing and annotation.</title>
        <authorList>
            <consortium name="The Broad Institute Genomics Platform"/>
            <consortium name="The Broad Institute Genome Sequencing Center for Infectious Disease"/>
            <person name="Wu L."/>
            <person name="Ma J."/>
        </authorList>
    </citation>
    <scope>NUCLEOTIDE SEQUENCE [LARGE SCALE GENOMIC DNA]</scope>
    <source>
        <strain evidence="2">JCM 17738</strain>
    </source>
</reference>
<proteinExistence type="predicted"/>
<organism evidence="1 2">
    <name type="scientific">Ornithinibacter aureus</name>
    <dbReference type="NCBI Taxonomy" id="622664"/>
    <lineage>
        <taxon>Bacteria</taxon>
        <taxon>Bacillati</taxon>
        <taxon>Actinomycetota</taxon>
        <taxon>Actinomycetes</taxon>
        <taxon>Micrococcales</taxon>
        <taxon>Intrasporangiaceae</taxon>
        <taxon>Ornithinibacter</taxon>
    </lineage>
</organism>
<evidence type="ECO:0000313" key="1">
    <source>
        <dbReference type="EMBL" id="GAA4396074.1"/>
    </source>
</evidence>
<dbReference type="Proteomes" id="UP001500390">
    <property type="component" value="Unassembled WGS sequence"/>
</dbReference>
<name>A0ABP8JTV0_9MICO</name>
<accession>A0ABP8JTV0</accession>
<protein>
    <submittedName>
        <fullName evidence="1">Uncharacterized protein</fullName>
    </submittedName>
</protein>
<comment type="caution">
    <text evidence="1">The sequence shown here is derived from an EMBL/GenBank/DDBJ whole genome shotgun (WGS) entry which is preliminary data.</text>
</comment>
<evidence type="ECO:0000313" key="2">
    <source>
        <dbReference type="Proteomes" id="UP001500390"/>
    </source>
</evidence>
<keyword evidence="2" id="KW-1185">Reference proteome</keyword>
<dbReference type="RefSeq" id="WP_159900417.1">
    <property type="nucleotide sequence ID" value="NZ_BAABFX010000026.1"/>
</dbReference>
<dbReference type="EMBL" id="BAABFX010000026">
    <property type="protein sequence ID" value="GAA4396074.1"/>
    <property type="molecule type" value="Genomic_DNA"/>
</dbReference>
<sequence length="146" mass="16376">MRAALLLVFLLVLPGAWFIATGEGLRWFAGGERPRLLRPLLSRLDPWMERVGRQCRRLLGRLPPKPVPPVLITLELSRLEAEIRKVENGDAPHQAARLRAVLAAYDQVLLQLCERLDVPTDVGMPPLPSRDRLAIEAELVAAGHDW</sequence>
<gene>
    <name evidence="1" type="ORF">GCM10023153_18690</name>
</gene>